<dbReference type="PANTHER" id="PTHR43353:SF3">
    <property type="entry name" value="ALDEHYDE DEHYDROGENASE-RELATED"/>
    <property type="match status" value="1"/>
</dbReference>
<dbReference type="InterPro" id="IPR044151">
    <property type="entry name" value="ALDH_KGSADH"/>
</dbReference>
<comment type="caution">
    <text evidence="3">The sequence shown here is derived from an EMBL/GenBank/DDBJ whole genome shotgun (WGS) entry which is preliminary data.</text>
</comment>
<gene>
    <name evidence="3" type="ORF">ACFYTH_34980</name>
</gene>
<evidence type="ECO:0000313" key="3">
    <source>
        <dbReference type="EMBL" id="MFF0458582.1"/>
    </source>
</evidence>
<proteinExistence type="predicted"/>
<dbReference type="InterPro" id="IPR016163">
    <property type="entry name" value="Ald_DH_C"/>
</dbReference>
<evidence type="ECO:0000256" key="1">
    <source>
        <dbReference type="ARBA" id="ARBA00023002"/>
    </source>
</evidence>
<keyword evidence="4" id="KW-1185">Reference proteome</keyword>
<dbReference type="CDD" id="cd07129">
    <property type="entry name" value="ALDH_KGSADH"/>
    <property type="match status" value="1"/>
</dbReference>
<feature type="domain" description="Aldehyde dehydrogenase" evidence="2">
    <location>
        <begin position="3"/>
        <end position="452"/>
    </location>
</feature>
<sequence length="503" mass="52158">MNTIDSIDPSTGAVVESVSDVTTHAQVSELAAKAKSAASMFAACGRPFRARLLRAIADELDEIRPDVVTIGMRETALHEARLNAELTRTVYQARLFADVVDDGAYLEATIDHATNTPMGPGPDLRRMLVPIGPVAVFGASNFPLAFSVPGGDTISALAAGCPVVIKAHSSHPALSLLTFEAMTRAARSMGAPDGLLGILFGTSAGARLVADPAVTAVGFTGSLDSGKALMGIIASRKDPIPFYGELSSLNPVIVTPGAAASRGSEIASGLVASVTGSGGQLCTKPGLVLVPNGADGDSLVAEAARLMEQSPAATLLTARISTAYERIIASLKTAKGAAMLAEGGKPSSDGFSVTPRLVQVDQSALQYHEVDECFGPATVIARYSVADLAGAIAVLPASLTGTIHAEDDEIELVSEVSSALQSKAGRLLFNSYPTGVLVSWGQHHGGPWPSTNNQHTSVGATSIRRWLRPMAWQSAPSEVLPAELHDGYTSVVRRVDGRIVCPH</sequence>
<protein>
    <submittedName>
        <fullName evidence="3">Aldehyde dehydrogenase (NADP(+))</fullName>
    </submittedName>
</protein>
<organism evidence="3 4">
    <name type="scientific">Nocardia africana</name>
    <dbReference type="NCBI Taxonomy" id="134964"/>
    <lineage>
        <taxon>Bacteria</taxon>
        <taxon>Bacillati</taxon>
        <taxon>Actinomycetota</taxon>
        <taxon>Actinomycetes</taxon>
        <taxon>Mycobacteriales</taxon>
        <taxon>Nocardiaceae</taxon>
        <taxon>Nocardia</taxon>
    </lineage>
</organism>
<reference evidence="3 4" key="1">
    <citation type="submission" date="2024-10" db="EMBL/GenBank/DDBJ databases">
        <title>The Natural Products Discovery Center: Release of the First 8490 Sequenced Strains for Exploring Actinobacteria Biosynthetic Diversity.</title>
        <authorList>
            <person name="Kalkreuter E."/>
            <person name="Kautsar S.A."/>
            <person name="Yang D."/>
            <person name="Bader C.D."/>
            <person name="Teijaro C.N."/>
            <person name="Fluegel L."/>
            <person name="Davis C.M."/>
            <person name="Simpson J.R."/>
            <person name="Lauterbach L."/>
            <person name="Steele A.D."/>
            <person name="Gui C."/>
            <person name="Meng S."/>
            <person name="Li G."/>
            <person name="Viehrig K."/>
            <person name="Ye F."/>
            <person name="Su P."/>
            <person name="Kiefer A.F."/>
            <person name="Nichols A."/>
            <person name="Cepeda A.J."/>
            <person name="Yan W."/>
            <person name="Fan B."/>
            <person name="Jiang Y."/>
            <person name="Adhikari A."/>
            <person name="Zheng C.-J."/>
            <person name="Schuster L."/>
            <person name="Cowan T.M."/>
            <person name="Smanski M.J."/>
            <person name="Chevrette M.G."/>
            <person name="De Carvalho L.P.S."/>
            <person name="Shen B."/>
        </authorList>
    </citation>
    <scope>NUCLEOTIDE SEQUENCE [LARGE SCALE GENOMIC DNA]</scope>
    <source>
        <strain evidence="3 4">NPDC004550</strain>
    </source>
</reference>
<dbReference type="Pfam" id="PF00171">
    <property type="entry name" value="Aldedh"/>
    <property type="match status" value="1"/>
</dbReference>
<dbReference type="InterPro" id="IPR016161">
    <property type="entry name" value="Ald_DH/histidinol_DH"/>
</dbReference>
<name>A0ABW6NUX3_9NOCA</name>
<dbReference type="InterPro" id="IPR050740">
    <property type="entry name" value="Aldehyde_DH_Superfamily"/>
</dbReference>
<dbReference type="InterPro" id="IPR016162">
    <property type="entry name" value="Ald_DH_N"/>
</dbReference>
<dbReference type="EMBL" id="JBIALX010000032">
    <property type="protein sequence ID" value="MFF0458582.1"/>
    <property type="molecule type" value="Genomic_DNA"/>
</dbReference>
<dbReference type="InterPro" id="IPR015590">
    <property type="entry name" value="Aldehyde_DH_dom"/>
</dbReference>
<dbReference type="Gene3D" id="3.40.309.10">
    <property type="entry name" value="Aldehyde Dehydrogenase, Chain A, domain 2"/>
    <property type="match status" value="1"/>
</dbReference>
<dbReference type="RefSeq" id="WP_387256211.1">
    <property type="nucleotide sequence ID" value="NZ_JBIALX010000032.1"/>
</dbReference>
<keyword evidence="1" id="KW-0560">Oxidoreductase</keyword>
<dbReference type="Proteomes" id="UP001601521">
    <property type="component" value="Unassembled WGS sequence"/>
</dbReference>
<evidence type="ECO:0000313" key="4">
    <source>
        <dbReference type="Proteomes" id="UP001601521"/>
    </source>
</evidence>
<evidence type="ECO:0000259" key="2">
    <source>
        <dbReference type="Pfam" id="PF00171"/>
    </source>
</evidence>
<dbReference type="Gene3D" id="3.40.605.10">
    <property type="entry name" value="Aldehyde Dehydrogenase, Chain A, domain 1"/>
    <property type="match status" value="1"/>
</dbReference>
<accession>A0ABW6NUX3</accession>
<dbReference type="SUPFAM" id="SSF53720">
    <property type="entry name" value="ALDH-like"/>
    <property type="match status" value="1"/>
</dbReference>
<dbReference type="PANTHER" id="PTHR43353">
    <property type="entry name" value="SUCCINATE-SEMIALDEHYDE DEHYDROGENASE, MITOCHONDRIAL"/>
    <property type="match status" value="1"/>
</dbReference>